<proteinExistence type="predicted"/>
<feature type="signal peptide" evidence="1">
    <location>
        <begin position="1"/>
        <end position="18"/>
    </location>
</feature>
<dbReference type="AlphaFoldDB" id="A0A183JYF9"/>
<name>A0A183JYF9_9TREM</name>
<evidence type="ECO:0000313" key="4">
    <source>
        <dbReference type="WBParaSite" id="SCUD_0000776501-mRNA-1"/>
    </source>
</evidence>
<accession>A0A183JYF9</accession>
<sequence length="71" mass="8022">MCILSICIYIALIHIAQASGYQDSVAKWITRWCLKRNLLDSSPRVNINSEMQVHPADESQIGRNAHPGFHC</sequence>
<reference evidence="4" key="1">
    <citation type="submission" date="2016-06" db="UniProtKB">
        <authorList>
            <consortium name="WormBaseParasite"/>
        </authorList>
    </citation>
    <scope>IDENTIFICATION</scope>
</reference>
<protein>
    <submittedName>
        <fullName evidence="4">Secreted protein</fullName>
    </submittedName>
</protein>
<keyword evidence="1" id="KW-0732">Signal</keyword>
<evidence type="ECO:0000313" key="2">
    <source>
        <dbReference type="EMBL" id="VDP27655.1"/>
    </source>
</evidence>
<evidence type="ECO:0000256" key="1">
    <source>
        <dbReference type="SAM" id="SignalP"/>
    </source>
</evidence>
<gene>
    <name evidence="2" type="ORF">SCUD_LOCUS7765</name>
</gene>
<dbReference type="Proteomes" id="UP000279833">
    <property type="component" value="Unassembled WGS sequence"/>
</dbReference>
<feature type="chain" id="PRO_5043140696" evidence="1">
    <location>
        <begin position="19"/>
        <end position="71"/>
    </location>
</feature>
<keyword evidence="3" id="KW-1185">Reference proteome</keyword>
<reference evidence="2 3" key="2">
    <citation type="submission" date="2018-11" db="EMBL/GenBank/DDBJ databases">
        <authorList>
            <consortium name="Pathogen Informatics"/>
        </authorList>
    </citation>
    <scope>NUCLEOTIDE SEQUENCE [LARGE SCALE GENOMIC DNA]</scope>
    <source>
        <strain evidence="2">Dakar</strain>
        <strain evidence="3">Dakar, Senegal</strain>
    </source>
</reference>
<evidence type="ECO:0000313" key="3">
    <source>
        <dbReference type="Proteomes" id="UP000279833"/>
    </source>
</evidence>
<dbReference type="EMBL" id="UZAK01032463">
    <property type="protein sequence ID" value="VDP27655.1"/>
    <property type="molecule type" value="Genomic_DNA"/>
</dbReference>
<organism evidence="4">
    <name type="scientific">Schistosoma curassoni</name>
    <dbReference type="NCBI Taxonomy" id="6186"/>
    <lineage>
        <taxon>Eukaryota</taxon>
        <taxon>Metazoa</taxon>
        <taxon>Spiralia</taxon>
        <taxon>Lophotrochozoa</taxon>
        <taxon>Platyhelminthes</taxon>
        <taxon>Trematoda</taxon>
        <taxon>Digenea</taxon>
        <taxon>Strigeidida</taxon>
        <taxon>Schistosomatoidea</taxon>
        <taxon>Schistosomatidae</taxon>
        <taxon>Schistosoma</taxon>
    </lineage>
</organism>
<dbReference type="WBParaSite" id="SCUD_0000776501-mRNA-1">
    <property type="protein sequence ID" value="SCUD_0000776501-mRNA-1"/>
    <property type="gene ID" value="SCUD_0000776501"/>
</dbReference>